<dbReference type="InterPro" id="IPR016163">
    <property type="entry name" value="Ald_DH_C"/>
</dbReference>
<accession>A0AAU0UKF0</accession>
<dbReference type="FunFam" id="3.40.309.10:FF:000006">
    <property type="entry name" value="Gamma-glutamyl phosphate reductase"/>
    <property type="match status" value="1"/>
</dbReference>
<dbReference type="RefSeq" id="WP_366924101.1">
    <property type="nucleotide sequence ID" value="NZ_CP121694.1"/>
</dbReference>
<dbReference type="NCBIfam" id="TIGR00407">
    <property type="entry name" value="proA"/>
    <property type="match status" value="1"/>
</dbReference>
<dbReference type="Pfam" id="PF00171">
    <property type="entry name" value="Aldedh"/>
    <property type="match status" value="1"/>
</dbReference>
<comment type="subcellular location">
    <subcellularLocation>
        <location evidence="7">Cytoplasm</location>
    </subcellularLocation>
</comment>
<evidence type="ECO:0000313" key="9">
    <source>
        <dbReference type="EMBL" id="WRO21249.1"/>
    </source>
</evidence>
<keyword evidence="10" id="KW-1185">Reference proteome</keyword>
<proteinExistence type="inferred from homology"/>
<protein>
    <recommendedName>
        <fullName evidence="7">Gamma-glutamyl phosphate reductase</fullName>
        <shortName evidence="7">GPR</shortName>
        <ecNumber evidence="7">1.2.1.41</ecNumber>
    </recommendedName>
    <alternativeName>
        <fullName evidence="7">Glutamate-5-semialdehyde dehydrogenase</fullName>
    </alternativeName>
    <alternativeName>
        <fullName evidence="7">Glutamyl-gamma-semialdehyde dehydrogenase</fullName>
        <shortName evidence="7">GSA dehydrogenase</shortName>
    </alternativeName>
</protein>
<dbReference type="InterPro" id="IPR015590">
    <property type="entry name" value="Aldehyde_DH_dom"/>
</dbReference>
<feature type="domain" description="Aldehyde dehydrogenase" evidence="8">
    <location>
        <begin position="12"/>
        <end position="284"/>
    </location>
</feature>
<dbReference type="NCBIfam" id="NF001221">
    <property type="entry name" value="PRK00197.1"/>
    <property type="match status" value="1"/>
</dbReference>
<dbReference type="Gene3D" id="3.40.605.10">
    <property type="entry name" value="Aldehyde Dehydrogenase, Chain A, domain 1"/>
    <property type="match status" value="1"/>
</dbReference>
<evidence type="ECO:0000256" key="6">
    <source>
        <dbReference type="ARBA" id="ARBA00049024"/>
    </source>
</evidence>
<dbReference type="EC" id="1.2.1.41" evidence="7"/>
<dbReference type="GO" id="GO:0050661">
    <property type="term" value="F:NADP binding"/>
    <property type="evidence" value="ECO:0007669"/>
    <property type="project" value="InterPro"/>
</dbReference>
<dbReference type="PANTHER" id="PTHR11063">
    <property type="entry name" value="GLUTAMATE SEMIALDEHYDE DEHYDROGENASE"/>
    <property type="match status" value="1"/>
</dbReference>
<organism evidence="9 10">
    <name type="scientific">Metallumcola ferriviriculae</name>
    <dbReference type="NCBI Taxonomy" id="3039180"/>
    <lineage>
        <taxon>Bacteria</taxon>
        <taxon>Bacillati</taxon>
        <taxon>Bacillota</taxon>
        <taxon>Clostridia</taxon>
        <taxon>Neomoorellales</taxon>
        <taxon>Desulfitibacteraceae</taxon>
        <taxon>Metallumcola</taxon>
    </lineage>
</organism>
<evidence type="ECO:0000256" key="3">
    <source>
        <dbReference type="ARBA" id="ARBA00022650"/>
    </source>
</evidence>
<dbReference type="InterPro" id="IPR016161">
    <property type="entry name" value="Ald_DH/histidinol_DH"/>
</dbReference>
<comment type="catalytic activity">
    <reaction evidence="6 7">
        <text>L-glutamate 5-semialdehyde + phosphate + NADP(+) = L-glutamyl 5-phosphate + NADPH + H(+)</text>
        <dbReference type="Rhea" id="RHEA:19541"/>
        <dbReference type="ChEBI" id="CHEBI:15378"/>
        <dbReference type="ChEBI" id="CHEBI:43474"/>
        <dbReference type="ChEBI" id="CHEBI:57783"/>
        <dbReference type="ChEBI" id="CHEBI:58066"/>
        <dbReference type="ChEBI" id="CHEBI:58274"/>
        <dbReference type="ChEBI" id="CHEBI:58349"/>
        <dbReference type="EC" id="1.2.1.41"/>
    </reaction>
</comment>
<dbReference type="InterPro" id="IPR000965">
    <property type="entry name" value="GPR_dom"/>
</dbReference>
<keyword evidence="4 7" id="KW-0521">NADP</keyword>
<comment type="function">
    <text evidence="7">Catalyzes the NADPH-dependent reduction of L-glutamate 5-phosphate into L-glutamate 5-semialdehyde and phosphate. The product spontaneously undergoes cyclization to form 1-pyrroline-5-carboxylate.</text>
</comment>
<dbReference type="CDD" id="cd07079">
    <property type="entry name" value="ALDH_F18-19_ProA-GPR"/>
    <property type="match status" value="1"/>
</dbReference>
<dbReference type="PROSITE" id="PS01223">
    <property type="entry name" value="PROA"/>
    <property type="match status" value="1"/>
</dbReference>
<dbReference type="EMBL" id="CP121694">
    <property type="protein sequence ID" value="WRO21249.1"/>
    <property type="molecule type" value="Genomic_DNA"/>
</dbReference>
<name>A0AAU0UKF0_9FIRM</name>
<dbReference type="InterPro" id="IPR020593">
    <property type="entry name" value="G-glutamylP_reductase_CS"/>
</dbReference>
<evidence type="ECO:0000259" key="8">
    <source>
        <dbReference type="Pfam" id="PF00171"/>
    </source>
</evidence>
<dbReference type="AlphaFoldDB" id="A0AAU0UKF0"/>
<dbReference type="Proteomes" id="UP001329915">
    <property type="component" value="Chromosome"/>
</dbReference>
<comment type="pathway">
    <text evidence="1 7">Amino-acid biosynthesis; L-proline biosynthesis; L-glutamate 5-semialdehyde from L-glutamate: step 2/2.</text>
</comment>
<evidence type="ECO:0000256" key="2">
    <source>
        <dbReference type="ARBA" id="ARBA00022605"/>
    </source>
</evidence>
<evidence type="ECO:0000256" key="5">
    <source>
        <dbReference type="ARBA" id="ARBA00023002"/>
    </source>
</evidence>
<evidence type="ECO:0000313" key="10">
    <source>
        <dbReference type="Proteomes" id="UP001329915"/>
    </source>
</evidence>
<sequence>MVKEVILGKGKLAQEAAKQLAVIDTNVKNEALKKMAGALVQKSNEILEANQKDMEQGKKNGLPDALLDRLLLTEDRLEDMAEGLRALISLPDPIGKVDNMWKQPNGLEIAQVKVPLGVIGIIYESRPNVTVDAAGLCLKTGNAVLLRGGSEAFHSNQALAWVIAHAAETAGIPAGAIQLVETTDREAVQVMLTMNQYLDVLIPRGGAGLIQHVLNNATVPVIETGVGNCHTFIDCDANLDMAVDIAVNAKVHRPGVCNAMENLLVHEEVAAQFLPRMQERMNQHGVVLRGCTKTREILADIEDAVEEDWHTEYLDLVLAVKVVGNLDEAIDHIYRYGTKHSEAIVTENYSTARKFTHIVDAAAVYVNASTRFTDGFQFGFGAEIGISTQKLHARGPMGPEQLTTFKYIVQGDGQIRS</sequence>
<dbReference type="KEGG" id="dbc:MFMK1_001052"/>
<dbReference type="PANTHER" id="PTHR11063:SF8">
    <property type="entry name" value="DELTA-1-PYRROLINE-5-CARBOXYLATE SYNTHASE"/>
    <property type="match status" value="1"/>
</dbReference>
<keyword evidence="5 7" id="KW-0560">Oxidoreductase</keyword>
<reference evidence="9 10" key="1">
    <citation type="submission" date="2023-04" db="EMBL/GenBank/DDBJ databases">
        <authorList>
            <person name="Hsu D."/>
        </authorList>
    </citation>
    <scope>NUCLEOTIDE SEQUENCE [LARGE SCALE GENOMIC DNA]</scope>
    <source>
        <strain evidence="9 10">MK1</strain>
    </source>
</reference>
<evidence type="ECO:0000256" key="1">
    <source>
        <dbReference type="ARBA" id="ARBA00004985"/>
    </source>
</evidence>
<dbReference type="SUPFAM" id="SSF53720">
    <property type="entry name" value="ALDH-like"/>
    <property type="match status" value="1"/>
</dbReference>
<dbReference type="InterPro" id="IPR012134">
    <property type="entry name" value="Glu-5-SA_DH"/>
</dbReference>
<dbReference type="HAMAP" id="MF_00412">
    <property type="entry name" value="ProA"/>
    <property type="match status" value="1"/>
</dbReference>
<gene>
    <name evidence="7" type="primary">proA</name>
    <name evidence="9" type="ORF">MFMK1_001052</name>
</gene>
<dbReference type="PIRSF" id="PIRSF000151">
    <property type="entry name" value="GPR"/>
    <property type="match status" value="1"/>
</dbReference>
<comment type="similarity">
    <text evidence="7">Belongs to the gamma-glutamyl phosphate reductase family.</text>
</comment>
<evidence type="ECO:0000256" key="4">
    <source>
        <dbReference type="ARBA" id="ARBA00022857"/>
    </source>
</evidence>
<dbReference type="Gene3D" id="3.40.309.10">
    <property type="entry name" value="Aldehyde Dehydrogenase, Chain A, domain 2"/>
    <property type="match status" value="1"/>
</dbReference>
<dbReference type="GO" id="GO:0055129">
    <property type="term" value="P:L-proline biosynthetic process"/>
    <property type="evidence" value="ECO:0007669"/>
    <property type="project" value="UniProtKB-UniRule"/>
</dbReference>
<evidence type="ECO:0000256" key="7">
    <source>
        <dbReference type="HAMAP-Rule" id="MF_00412"/>
    </source>
</evidence>
<dbReference type="InterPro" id="IPR016162">
    <property type="entry name" value="Ald_DH_N"/>
</dbReference>
<dbReference type="GO" id="GO:0005737">
    <property type="term" value="C:cytoplasm"/>
    <property type="evidence" value="ECO:0007669"/>
    <property type="project" value="UniProtKB-SubCell"/>
</dbReference>
<keyword evidence="7" id="KW-0963">Cytoplasm</keyword>
<keyword evidence="2 7" id="KW-0028">Amino-acid biosynthesis</keyword>
<dbReference type="GO" id="GO:0004350">
    <property type="term" value="F:glutamate-5-semialdehyde dehydrogenase activity"/>
    <property type="evidence" value="ECO:0007669"/>
    <property type="project" value="UniProtKB-UniRule"/>
</dbReference>
<keyword evidence="3 7" id="KW-0641">Proline biosynthesis</keyword>